<feature type="region of interest" description="Disordered" evidence="1">
    <location>
        <begin position="50"/>
        <end position="95"/>
    </location>
</feature>
<dbReference type="Proteomes" id="UP000030640">
    <property type="component" value="Unassembled WGS sequence"/>
</dbReference>
<feature type="compositionally biased region" description="Basic and acidic residues" evidence="1">
    <location>
        <begin position="66"/>
        <end position="79"/>
    </location>
</feature>
<organism evidence="2 3">
    <name type="scientific">Plasmodium inui San Antonio 1</name>
    <dbReference type="NCBI Taxonomy" id="1237626"/>
    <lineage>
        <taxon>Eukaryota</taxon>
        <taxon>Sar</taxon>
        <taxon>Alveolata</taxon>
        <taxon>Apicomplexa</taxon>
        <taxon>Aconoidasida</taxon>
        <taxon>Haemosporida</taxon>
        <taxon>Plasmodiidae</taxon>
        <taxon>Plasmodium</taxon>
        <taxon>Plasmodium (Plasmodium)</taxon>
    </lineage>
</organism>
<keyword evidence="3" id="KW-1185">Reference proteome</keyword>
<dbReference type="AlphaFoldDB" id="W6ZWJ3"/>
<protein>
    <submittedName>
        <fullName evidence="2">Uncharacterized protein</fullName>
    </submittedName>
</protein>
<reference evidence="2 3" key="1">
    <citation type="submission" date="2013-02" db="EMBL/GenBank/DDBJ databases">
        <title>The Genome Sequence of Plasmodium inui San Antonio 1.</title>
        <authorList>
            <consortium name="The Broad Institute Genome Sequencing Platform"/>
            <consortium name="The Broad Institute Genome Sequencing Center for Infectious Disease"/>
            <person name="Neafsey D."/>
            <person name="Cheeseman I."/>
            <person name="Volkman S."/>
            <person name="Adams J."/>
            <person name="Walker B."/>
            <person name="Young S.K."/>
            <person name="Zeng Q."/>
            <person name="Gargeya S."/>
            <person name="Fitzgerald M."/>
            <person name="Haas B."/>
            <person name="Abouelleil A."/>
            <person name="Alvarado L."/>
            <person name="Arachchi H.M."/>
            <person name="Berlin A.M."/>
            <person name="Chapman S.B."/>
            <person name="Dewar J."/>
            <person name="Goldberg J."/>
            <person name="Griggs A."/>
            <person name="Gujja S."/>
            <person name="Hansen M."/>
            <person name="Howarth C."/>
            <person name="Imamovic A."/>
            <person name="Larimer J."/>
            <person name="McCowan C."/>
            <person name="Murphy C."/>
            <person name="Neiman D."/>
            <person name="Pearson M."/>
            <person name="Priest M."/>
            <person name="Roberts A."/>
            <person name="Saif S."/>
            <person name="Shea T."/>
            <person name="Sisk P."/>
            <person name="Sykes S."/>
            <person name="Wortman J."/>
            <person name="Nusbaum C."/>
            <person name="Birren B."/>
        </authorList>
    </citation>
    <scope>NUCLEOTIDE SEQUENCE [LARGE SCALE GENOMIC DNA]</scope>
    <source>
        <strain evidence="2 3">San Antonio 1</strain>
    </source>
</reference>
<evidence type="ECO:0000313" key="2">
    <source>
        <dbReference type="EMBL" id="EUD65162.1"/>
    </source>
</evidence>
<sequence length="128" mass="14307">MKRTAQLKELPGQQGGRISKKATHRRQKNKQLKKGTSTLCLATPKVRKRQIEGEGRTTKVLSMVPELRHGQPPEPRQESPNRQPPRNIPLLRGGKVINEGPRTKMISMRIQDGGGLHGLTVANRIQLV</sequence>
<accession>W6ZWJ3</accession>
<dbReference type="VEuPathDB" id="PlasmoDB:C922_04448"/>
<feature type="region of interest" description="Disordered" evidence="1">
    <location>
        <begin position="1"/>
        <end position="33"/>
    </location>
</feature>
<dbReference type="RefSeq" id="XP_008818253.1">
    <property type="nucleotide sequence ID" value="XM_008820031.1"/>
</dbReference>
<dbReference type="GeneID" id="20039722"/>
<evidence type="ECO:0000256" key="1">
    <source>
        <dbReference type="SAM" id="MobiDB-lite"/>
    </source>
</evidence>
<name>W6ZWJ3_9APIC</name>
<feature type="compositionally biased region" description="Basic residues" evidence="1">
    <location>
        <begin position="18"/>
        <end position="33"/>
    </location>
</feature>
<dbReference type="EMBL" id="KI965482">
    <property type="protein sequence ID" value="EUD65162.1"/>
    <property type="molecule type" value="Genomic_DNA"/>
</dbReference>
<gene>
    <name evidence="2" type="ORF">C922_04448</name>
</gene>
<proteinExistence type="predicted"/>
<evidence type="ECO:0000313" key="3">
    <source>
        <dbReference type="Proteomes" id="UP000030640"/>
    </source>
</evidence>